<dbReference type="PANTHER" id="PTHR43500:SF1">
    <property type="entry name" value="CYSTATHIONINE BETA-LYASE-RELATED"/>
    <property type="match status" value="1"/>
</dbReference>
<evidence type="ECO:0000256" key="7">
    <source>
        <dbReference type="RuleBase" id="RU362118"/>
    </source>
</evidence>
<dbReference type="InterPro" id="IPR015422">
    <property type="entry name" value="PyrdxlP-dep_Trfase_small"/>
</dbReference>
<comment type="similarity">
    <text evidence="2 7">Belongs to the trans-sulfuration enzymes family.</text>
</comment>
<comment type="caution">
    <text evidence="8">The sequence shown here is derived from an EMBL/GenBank/DDBJ whole genome shotgun (WGS) entry which is preliminary data.</text>
</comment>
<dbReference type="GO" id="GO:0019346">
    <property type="term" value="P:transsulfuration"/>
    <property type="evidence" value="ECO:0007669"/>
    <property type="project" value="InterPro"/>
</dbReference>
<keyword evidence="9" id="KW-1185">Reference proteome</keyword>
<dbReference type="Gene3D" id="3.90.1150.10">
    <property type="entry name" value="Aspartate Aminotransferase, domain 1"/>
    <property type="match status" value="1"/>
</dbReference>
<dbReference type="Pfam" id="PF01053">
    <property type="entry name" value="Cys_Met_Meta_PP"/>
    <property type="match status" value="1"/>
</dbReference>
<dbReference type="GO" id="GO:0030170">
    <property type="term" value="F:pyridoxal phosphate binding"/>
    <property type="evidence" value="ECO:0007669"/>
    <property type="project" value="InterPro"/>
</dbReference>
<keyword evidence="3 6" id="KW-0663">Pyridoxal phosphate</keyword>
<comment type="cofactor">
    <cofactor evidence="1 7">
        <name>pyridoxal 5'-phosphate</name>
        <dbReference type="ChEBI" id="CHEBI:597326"/>
    </cofactor>
</comment>
<accession>A0A318MY24</accession>
<dbReference type="SUPFAM" id="SSF53383">
    <property type="entry name" value="PLP-dependent transferases"/>
    <property type="match status" value="1"/>
</dbReference>
<dbReference type="InterPro" id="IPR015424">
    <property type="entry name" value="PyrdxlP-dep_Trfase"/>
</dbReference>
<name>A0A318MY24_9PROT</name>
<dbReference type="OrthoDB" id="9805807at2"/>
<reference evidence="8 9" key="1">
    <citation type="submission" date="2018-05" db="EMBL/GenBank/DDBJ databases">
        <title>Reference genomes for bee gut microbiota database.</title>
        <authorList>
            <person name="Ellegaard K.M."/>
        </authorList>
    </citation>
    <scope>NUCLEOTIDE SEQUENCE [LARGE SCALE GENOMIC DNA]</scope>
    <source>
        <strain evidence="8 9">ESL0284</strain>
    </source>
</reference>
<dbReference type="AlphaFoldDB" id="A0A318MY24"/>
<protein>
    <submittedName>
        <fullName evidence="8">Cystathionine beta-lyase</fullName>
    </submittedName>
</protein>
<gene>
    <name evidence="8" type="primary">metC</name>
    <name evidence="8" type="ORF">DK869_00260</name>
</gene>
<dbReference type="GO" id="GO:0019450">
    <property type="term" value="P:L-cysteine catabolic process to pyruvate"/>
    <property type="evidence" value="ECO:0007669"/>
    <property type="project" value="TreeGrafter"/>
</dbReference>
<proteinExistence type="inferred from homology"/>
<dbReference type="PIRSF" id="PIRSF001434">
    <property type="entry name" value="CGS"/>
    <property type="match status" value="1"/>
</dbReference>
<dbReference type="Gene3D" id="3.40.640.10">
    <property type="entry name" value="Type I PLP-dependent aspartate aminotransferase-like (Major domain)"/>
    <property type="match status" value="1"/>
</dbReference>
<evidence type="ECO:0000313" key="8">
    <source>
        <dbReference type="EMBL" id="PXZ01481.1"/>
    </source>
</evidence>
<evidence type="ECO:0000256" key="3">
    <source>
        <dbReference type="ARBA" id="ARBA00022898"/>
    </source>
</evidence>
<dbReference type="FunFam" id="3.40.640.10:FF:000046">
    <property type="entry name" value="Cystathionine gamma-lyase"/>
    <property type="match status" value="1"/>
</dbReference>
<evidence type="ECO:0000256" key="1">
    <source>
        <dbReference type="ARBA" id="ARBA00001933"/>
    </source>
</evidence>
<dbReference type="InterPro" id="IPR000277">
    <property type="entry name" value="Cys/Met-Metab_PyrdxlP-dep_enz"/>
</dbReference>
<comment type="catalytic activity">
    <reaction evidence="5">
        <text>L,L-cystathionine + H2O = L-homocysteine + pyruvate + NH4(+)</text>
        <dbReference type="Rhea" id="RHEA:13965"/>
        <dbReference type="ChEBI" id="CHEBI:15361"/>
        <dbReference type="ChEBI" id="CHEBI:15377"/>
        <dbReference type="ChEBI" id="CHEBI:28938"/>
        <dbReference type="ChEBI" id="CHEBI:58161"/>
        <dbReference type="ChEBI" id="CHEBI:58199"/>
    </reaction>
</comment>
<evidence type="ECO:0000256" key="5">
    <source>
        <dbReference type="ARBA" id="ARBA00047517"/>
    </source>
</evidence>
<dbReference type="EMBL" id="QGLT01000001">
    <property type="protein sequence ID" value="PXZ01481.1"/>
    <property type="molecule type" value="Genomic_DNA"/>
</dbReference>
<dbReference type="InterPro" id="IPR015421">
    <property type="entry name" value="PyrdxlP-dep_Trfase_major"/>
</dbReference>
<dbReference type="RefSeq" id="WP_110438001.1">
    <property type="nucleotide sequence ID" value="NZ_CP046393.1"/>
</dbReference>
<dbReference type="PANTHER" id="PTHR43500">
    <property type="entry name" value="CYSTATHIONINE BETA-LYASE-RELATED"/>
    <property type="match status" value="1"/>
</dbReference>
<feature type="modified residue" description="N6-(pyridoxal phosphate)lysine" evidence="6">
    <location>
        <position position="223"/>
    </location>
</feature>
<evidence type="ECO:0000256" key="6">
    <source>
        <dbReference type="PIRSR" id="PIRSR001434-2"/>
    </source>
</evidence>
<dbReference type="Proteomes" id="UP000247565">
    <property type="component" value="Unassembled WGS sequence"/>
</dbReference>
<dbReference type="NCBIfam" id="TIGR01324">
    <property type="entry name" value="cysta_beta_ly_B"/>
    <property type="match status" value="1"/>
</dbReference>
<evidence type="ECO:0000256" key="2">
    <source>
        <dbReference type="ARBA" id="ARBA00009077"/>
    </source>
</evidence>
<evidence type="ECO:0000313" key="9">
    <source>
        <dbReference type="Proteomes" id="UP000247565"/>
    </source>
</evidence>
<organism evidence="8 9">
    <name type="scientific">Commensalibacter melissae</name>
    <dbReference type="NCBI Taxonomy" id="2070537"/>
    <lineage>
        <taxon>Bacteria</taxon>
        <taxon>Pseudomonadati</taxon>
        <taxon>Pseudomonadota</taxon>
        <taxon>Alphaproteobacteria</taxon>
        <taxon>Acetobacterales</taxon>
        <taxon>Acetobacteraceae</taxon>
    </lineage>
</organism>
<sequence length="407" mass="45269">MSHISSEELAVSYGWKILSTFLVQIGRQTYSLPEKGVFVNDPLARGSTVIYPSVEAMRRSEKGKYEHETLYGAMGSPNQHQLEQVIAQIEGGSHCQVVSSGLAACTIPLLGFLSSGDHCLIIDSIYGPTKRFAETVLKKFGVEISYYPADCNLGEIETYIQNNTKLIFTESPGSHSFEIQNIAGTAEIAHRYGAKLILDNTWGIGIFKPFEHGVDISVQALTKYANGHSDLVLGAITVKCDDDWHILRDYAVAMGEVAAPDVCWLTLRGLRTMAARLEKQSVTGLKIAHWCSRQPYVERVLHPALPSCYGHEFWKRDFTGASSVFGVVFKKNIILQKVIEMINHLKIFSIGASWGGYESLVLLTDGEIRRKYKSRTLTGSACRFHIGLENENDLIEDLKQAFDKTLK</sequence>
<dbReference type="GO" id="GO:0047804">
    <property type="term" value="F:cysteine-S-conjugate beta-lyase activity"/>
    <property type="evidence" value="ECO:0007669"/>
    <property type="project" value="InterPro"/>
</dbReference>
<dbReference type="InterPro" id="IPR006233">
    <property type="entry name" value="Cys_b_lyase_bac"/>
</dbReference>
<keyword evidence="4 8" id="KW-0456">Lyase</keyword>
<evidence type="ECO:0000256" key="4">
    <source>
        <dbReference type="ARBA" id="ARBA00023239"/>
    </source>
</evidence>